<dbReference type="Gene3D" id="3.40.50.720">
    <property type="entry name" value="NAD(P)-binding Rossmann-like Domain"/>
    <property type="match status" value="2"/>
</dbReference>
<name>A0ABY8Q1M5_9ACTN</name>
<comment type="pathway">
    <text evidence="1">Nucleotide-sugar biosynthesis; UDP-alpha-D-glucuronate biosynthesis; UDP-alpha-D-glucuronate from UDP-alpha-D-glucose: step 1/1.</text>
</comment>
<dbReference type="InterPro" id="IPR036220">
    <property type="entry name" value="UDP-Glc/GDP-Man_DH_C_sf"/>
</dbReference>
<sequence>MANAAALSQRHSVVAVDVDPRRVDMVNAYQSPIVDVELEAYLATKPTTLVATQSLKEAVEGADVMLVATPTDYDPETNYFDTSSVESVVAEALESAPGLVVIIKSTVPVGFTGSLAEAFPGACIVFSPEFLREGRAFYDCIHPSRIVVGDRGDVGASVGEMLASVTVDGDAPVLQTGPTEAEAIKLFSNTYLALRVSFFNELDTFAATFGLDTRQIIDGVSLDPRIGSHYNNPSFGYGGYCLPKDTKQLLANYSRVPQNLISAVVDANRTRKEFIVDQILERKPSVVGIFRLAMKLGSDNYRSSSIQGIVSRLQARGVPVILYEPSVEEDAFNGVEVVNELAEFKRRADVIIANRHSAELEDVSERVYSRDVFQRD</sequence>
<dbReference type="InterPro" id="IPR028357">
    <property type="entry name" value="UDPglc_DH_bac"/>
</dbReference>
<dbReference type="InterPro" id="IPR014027">
    <property type="entry name" value="UDP-Glc/GDP-Man_DH_C"/>
</dbReference>
<keyword evidence="11" id="KW-1185">Reference proteome</keyword>
<dbReference type="Pfam" id="PF03721">
    <property type="entry name" value="UDPG_MGDP_dh_N"/>
    <property type="match status" value="1"/>
</dbReference>
<comment type="similarity">
    <text evidence="2 8">Belongs to the UDP-glucose/GDP-mannose dehydrogenase family.</text>
</comment>
<evidence type="ECO:0000256" key="4">
    <source>
        <dbReference type="ARBA" id="ARBA00015132"/>
    </source>
</evidence>
<dbReference type="PIRSF" id="PIRSF000124">
    <property type="entry name" value="UDPglc_GDPman_dh"/>
    <property type="match status" value="1"/>
</dbReference>
<dbReference type="InterPro" id="IPR036291">
    <property type="entry name" value="NAD(P)-bd_dom_sf"/>
</dbReference>
<dbReference type="SUPFAM" id="SSF51735">
    <property type="entry name" value="NAD(P)-binding Rossmann-fold domains"/>
    <property type="match status" value="1"/>
</dbReference>
<reference evidence="10 11" key="1">
    <citation type="journal article" date="2008" name="Int. J. Syst. Evol. Microbiol.">
        <title>Tessaracoccus flavescens sp. nov., isolated from marine sediment.</title>
        <authorList>
            <person name="Lee D.W."/>
            <person name="Lee S.D."/>
        </authorList>
    </citation>
    <scope>NUCLEOTIDE SEQUENCE [LARGE SCALE GENOMIC DNA]</scope>
    <source>
        <strain evidence="10 11">T21</strain>
    </source>
</reference>
<evidence type="ECO:0000313" key="10">
    <source>
        <dbReference type="EMBL" id="WGT48589.1"/>
    </source>
</evidence>
<evidence type="ECO:0000313" key="11">
    <source>
        <dbReference type="Proteomes" id="UP001244136"/>
    </source>
</evidence>
<dbReference type="InterPro" id="IPR001732">
    <property type="entry name" value="UDP-Glc/GDP-Man_DH_N"/>
</dbReference>
<comment type="catalytic activity">
    <reaction evidence="7 8">
        <text>UDP-alpha-D-glucose + 2 NAD(+) + H2O = UDP-alpha-D-glucuronate + 2 NADH + 3 H(+)</text>
        <dbReference type="Rhea" id="RHEA:23596"/>
        <dbReference type="ChEBI" id="CHEBI:15377"/>
        <dbReference type="ChEBI" id="CHEBI:15378"/>
        <dbReference type="ChEBI" id="CHEBI:57540"/>
        <dbReference type="ChEBI" id="CHEBI:57945"/>
        <dbReference type="ChEBI" id="CHEBI:58052"/>
        <dbReference type="ChEBI" id="CHEBI:58885"/>
        <dbReference type="EC" id="1.1.1.22"/>
    </reaction>
</comment>
<accession>A0ABY8Q1M5</accession>
<evidence type="ECO:0000256" key="5">
    <source>
        <dbReference type="ARBA" id="ARBA00023002"/>
    </source>
</evidence>
<dbReference type="NCBIfam" id="TIGR03026">
    <property type="entry name" value="NDP-sugDHase"/>
    <property type="match status" value="1"/>
</dbReference>
<dbReference type="SUPFAM" id="SSF48179">
    <property type="entry name" value="6-phosphogluconate dehydrogenase C-terminal domain-like"/>
    <property type="match status" value="1"/>
</dbReference>
<dbReference type="EC" id="1.1.1.22" evidence="3 8"/>
<keyword evidence="5 8" id="KW-0560">Oxidoreductase</keyword>
<dbReference type="PIRSF" id="PIRSF500134">
    <property type="entry name" value="UDPglc_DH_bac"/>
    <property type="match status" value="1"/>
</dbReference>
<dbReference type="SMART" id="SM00984">
    <property type="entry name" value="UDPG_MGDP_dh_C"/>
    <property type="match status" value="1"/>
</dbReference>
<dbReference type="SUPFAM" id="SSF52413">
    <property type="entry name" value="UDP-glucose/GDP-mannose dehydrogenase C-terminal domain"/>
    <property type="match status" value="1"/>
</dbReference>
<dbReference type="InterPro" id="IPR008927">
    <property type="entry name" value="6-PGluconate_DH-like_C_sf"/>
</dbReference>
<keyword evidence="6 8" id="KW-0520">NAD</keyword>
<dbReference type="EMBL" id="CP123967">
    <property type="protein sequence ID" value="WGT48589.1"/>
    <property type="molecule type" value="Genomic_DNA"/>
</dbReference>
<evidence type="ECO:0000256" key="3">
    <source>
        <dbReference type="ARBA" id="ARBA00012954"/>
    </source>
</evidence>
<dbReference type="Proteomes" id="UP001244136">
    <property type="component" value="Chromosome"/>
</dbReference>
<feature type="domain" description="UDP-glucose/GDP-mannose dehydrogenase C-terminal" evidence="9">
    <location>
        <begin position="288"/>
        <end position="375"/>
    </location>
</feature>
<proteinExistence type="inferred from homology"/>
<dbReference type="InterPro" id="IPR013328">
    <property type="entry name" value="6PGD_dom2"/>
</dbReference>
<evidence type="ECO:0000256" key="7">
    <source>
        <dbReference type="ARBA" id="ARBA00047473"/>
    </source>
</evidence>
<evidence type="ECO:0000256" key="6">
    <source>
        <dbReference type="ARBA" id="ARBA00023027"/>
    </source>
</evidence>
<evidence type="ECO:0000256" key="8">
    <source>
        <dbReference type="PIRNR" id="PIRNR000124"/>
    </source>
</evidence>
<dbReference type="PANTHER" id="PTHR43750:SF2">
    <property type="entry name" value="UDP-GLUCOSE 6-DEHYDROGENASE"/>
    <property type="match status" value="1"/>
</dbReference>
<dbReference type="InterPro" id="IPR014026">
    <property type="entry name" value="UDP-Glc/GDP-Man_DH_dimer"/>
</dbReference>
<dbReference type="RefSeq" id="WP_281146208.1">
    <property type="nucleotide sequence ID" value="NZ_CP123967.1"/>
</dbReference>
<organism evidence="10 11">
    <name type="scientific">Tessaracoccus lacteus</name>
    <dbReference type="NCBI Taxonomy" id="3041766"/>
    <lineage>
        <taxon>Bacteria</taxon>
        <taxon>Bacillati</taxon>
        <taxon>Actinomycetota</taxon>
        <taxon>Actinomycetes</taxon>
        <taxon>Propionibacteriales</taxon>
        <taxon>Propionibacteriaceae</taxon>
        <taxon>Tessaracoccus</taxon>
    </lineage>
</organism>
<dbReference type="PANTHER" id="PTHR43750">
    <property type="entry name" value="UDP-GLUCOSE 6-DEHYDROGENASE TUAD"/>
    <property type="match status" value="1"/>
</dbReference>
<dbReference type="Pfam" id="PF03720">
    <property type="entry name" value="UDPG_MGDP_dh_C"/>
    <property type="match status" value="1"/>
</dbReference>
<evidence type="ECO:0000256" key="2">
    <source>
        <dbReference type="ARBA" id="ARBA00006601"/>
    </source>
</evidence>
<dbReference type="InterPro" id="IPR017476">
    <property type="entry name" value="UDP-Glc/GDP-Man"/>
</dbReference>
<evidence type="ECO:0000256" key="1">
    <source>
        <dbReference type="ARBA" id="ARBA00004701"/>
    </source>
</evidence>
<evidence type="ECO:0000259" key="9">
    <source>
        <dbReference type="SMART" id="SM00984"/>
    </source>
</evidence>
<protein>
    <recommendedName>
        <fullName evidence="4 8">UDP-glucose 6-dehydrogenase</fullName>
        <ecNumber evidence="3 8">1.1.1.22</ecNumber>
    </recommendedName>
</protein>
<dbReference type="Pfam" id="PF00984">
    <property type="entry name" value="UDPG_MGDP_dh"/>
    <property type="match status" value="1"/>
</dbReference>
<dbReference type="Gene3D" id="1.10.1040.10">
    <property type="entry name" value="N-(1-d-carboxylethyl)-l-norvaline Dehydrogenase, domain 2"/>
    <property type="match status" value="1"/>
</dbReference>
<gene>
    <name evidence="10" type="ORF">QH948_13085</name>
</gene>